<evidence type="ECO:0000313" key="2">
    <source>
        <dbReference type="EMBL" id="KAL2470710.1"/>
    </source>
</evidence>
<dbReference type="Proteomes" id="UP001604336">
    <property type="component" value="Unassembled WGS sequence"/>
</dbReference>
<keyword evidence="3" id="KW-1185">Reference proteome</keyword>
<dbReference type="AlphaFoldDB" id="A0ABD1Q3K8"/>
<evidence type="ECO:0000256" key="1">
    <source>
        <dbReference type="SAM" id="MobiDB-lite"/>
    </source>
</evidence>
<comment type="caution">
    <text evidence="2">The sequence shown here is derived from an EMBL/GenBank/DDBJ whole genome shotgun (WGS) entry which is preliminary data.</text>
</comment>
<accession>A0ABD1Q3K8</accession>
<name>A0ABD1Q3K8_9LAMI</name>
<reference evidence="3" key="1">
    <citation type="submission" date="2024-07" db="EMBL/GenBank/DDBJ databases">
        <title>Two chromosome-level genome assemblies of Korean endemic species Abeliophyllum distichum and Forsythia ovata (Oleaceae).</title>
        <authorList>
            <person name="Jang H."/>
        </authorList>
    </citation>
    <scope>NUCLEOTIDE SEQUENCE [LARGE SCALE GENOMIC DNA]</scope>
</reference>
<protein>
    <submittedName>
        <fullName evidence="2">Uncharacterized protein</fullName>
    </submittedName>
</protein>
<sequence length="121" mass="12992">MSPSIVLWMKGSLSPEAYETPKGKNNTILLPPPCPSSSATSSAGIRFEIREEASPCRRSGGTIGTCPPPSDSIHLERPVLEPDHTPLRSFGTSGGEAIASHSRTHLDARLYTHASESRLVR</sequence>
<evidence type="ECO:0000313" key="3">
    <source>
        <dbReference type="Proteomes" id="UP001604336"/>
    </source>
</evidence>
<gene>
    <name evidence="2" type="ORF">Adt_38846</name>
</gene>
<dbReference type="EMBL" id="JBFOLK010000012">
    <property type="protein sequence ID" value="KAL2470710.1"/>
    <property type="molecule type" value="Genomic_DNA"/>
</dbReference>
<feature type="region of interest" description="Disordered" evidence="1">
    <location>
        <begin position="53"/>
        <end position="76"/>
    </location>
</feature>
<organism evidence="2 3">
    <name type="scientific">Abeliophyllum distichum</name>
    <dbReference type="NCBI Taxonomy" id="126358"/>
    <lineage>
        <taxon>Eukaryota</taxon>
        <taxon>Viridiplantae</taxon>
        <taxon>Streptophyta</taxon>
        <taxon>Embryophyta</taxon>
        <taxon>Tracheophyta</taxon>
        <taxon>Spermatophyta</taxon>
        <taxon>Magnoliopsida</taxon>
        <taxon>eudicotyledons</taxon>
        <taxon>Gunneridae</taxon>
        <taxon>Pentapetalae</taxon>
        <taxon>asterids</taxon>
        <taxon>lamiids</taxon>
        <taxon>Lamiales</taxon>
        <taxon>Oleaceae</taxon>
        <taxon>Forsythieae</taxon>
        <taxon>Abeliophyllum</taxon>
    </lineage>
</organism>
<proteinExistence type="predicted"/>